<feature type="domain" description="Tlde1" evidence="1">
    <location>
        <begin position="11"/>
        <end position="136"/>
    </location>
</feature>
<comment type="caution">
    <text evidence="2">The sequence shown here is derived from an EMBL/GenBank/DDBJ whole genome shotgun (WGS) entry which is preliminary data.</text>
</comment>
<evidence type="ECO:0000313" key="2">
    <source>
        <dbReference type="EMBL" id="MEM5290584.1"/>
    </source>
</evidence>
<dbReference type="EMBL" id="JAZHGC010000038">
    <property type="protein sequence ID" value="MEM5290584.1"/>
    <property type="molecule type" value="Genomic_DNA"/>
</dbReference>
<dbReference type="Pfam" id="PF10908">
    <property type="entry name" value="Tlde1_dom"/>
    <property type="match status" value="1"/>
</dbReference>
<dbReference type="InterPro" id="IPR021225">
    <property type="entry name" value="Tlde1_dom"/>
</dbReference>
<dbReference type="RefSeq" id="WP_201658514.1">
    <property type="nucleotide sequence ID" value="NZ_CAJHCS010000031.1"/>
</dbReference>
<sequence length="148" mass="16562">MSILHCENIGDFAAFSGNDGWAKNNPDAAAVPKVGPLPPGRYYIVDRGSGGIFTHIKDSIMDFWSDTERAKWFALYRDDDEIDDWTFVDGVRRGNFRLHPHGRQNLSEGCVTLADPVGFYRLRDRLIHSSRMAIPGGKGFAYGTVVVR</sequence>
<evidence type="ECO:0000259" key="1">
    <source>
        <dbReference type="Pfam" id="PF10908"/>
    </source>
</evidence>
<gene>
    <name evidence="2" type="ORF">V4C55_33190</name>
</gene>
<keyword evidence="3" id="KW-1185">Reference proteome</keyword>
<accession>A0ABU9QMS3</accession>
<dbReference type="Proteomes" id="UP001494588">
    <property type="component" value="Unassembled WGS sequence"/>
</dbReference>
<reference evidence="2 3" key="1">
    <citation type="submission" date="2024-01" db="EMBL/GenBank/DDBJ databases">
        <title>The diversity of rhizobia nodulating Mimosa spp. in eleven states of Brazil covering several biomes is determined by host plant, location, and edaphic factors.</title>
        <authorList>
            <person name="Rouws L."/>
            <person name="Barauna A."/>
            <person name="Beukes C."/>
            <person name="De Faria S.M."/>
            <person name="Gross E."/>
            <person name="Dos Reis Junior F.B."/>
            <person name="Simon M."/>
            <person name="Maluk M."/>
            <person name="Odee D.W."/>
            <person name="Kenicer G."/>
            <person name="Young J.P.W."/>
            <person name="Reis V.M."/>
            <person name="Zilli J."/>
            <person name="James E.K."/>
        </authorList>
    </citation>
    <scope>NUCLEOTIDE SEQUENCE [LARGE SCALE GENOMIC DNA]</scope>
    <source>
        <strain evidence="2 3">JPY77</strain>
    </source>
</reference>
<organism evidence="2 3">
    <name type="scientific">Paraburkholderia sabiae</name>
    <dbReference type="NCBI Taxonomy" id="273251"/>
    <lineage>
        <taxon>Bacteria</taxon>
        <taxon>Pseudomonadati</taxon>
        <taxon>Pseudomonadota</taxon>
        <taxon>Betaproteobacteria</taxon>
        <taxon>Burkholderiales</taxon>
        <taxon>Burkholderiaceae</taxon>
        <taxon>Paraburkholderia</taxon>
    </lineage>
</organism>
<evidence type="ECO:0000313" key="3">
    <source>
        <dbReference type="Proteomes" id="UP001494588"/>
    </source>
</evidence>
<proteinExistence type="predicted"/>
<name>A0ABU9QMS3_9BURK</name>
<protein>
    <submittedName>
        <fullName evidence="2">DUF2778 domain-containing protein</fullName>
    </submittedName>
</protein>